<evidence type="ECO:0000313" key="3">
    <source>
        <dbReference type="Proteomes" id="UP000315303"/>
    </source>
</evidence>
<dbReference type="AlphaFoldDB" id="A0A502KNZ2"/>
<name>A0A502KNZ2_9GAMM</name>
<sequence>MEIQSAFNAGVQGFQQAKENANQAAADIVASTTIESESNQTTSTEVTSEVTSQVATKTDAPELNQAIVDLKVAEYQAKSSAEVIKTADETLGTLLDVTA</sequence>
<gene>
    <name evidence="2" type="ORF">EPA86_14300</name>
</gene>
<dbReference type="Proteomes" id="UP000315303">
    <property type="component" value="Unassembled WGS sequence"/>
</dbReference>
<proteinExistence type="predicted"/>
<dbReference type="EMBL" id="SAWY01000036">
    <property type="protein sequence ID" value="TPH13358.1"/>
    <property type="molecule type" value="Genomic_DNA"/>
</dbReference>
<evidence type="ECO:0008006" key="4">
    <source>
        <dbReference type="Google" id="ProtNLM"/>
    </source>
</evidence>
<feature type="region of interest" description="Disordered" evidence="1">
    <location>
        <begin position="34"/>
        <end position="53"/>
    </location>
</feature>
<dbReference type="OrthoDB" id="5588953at2"/>
<accession>A0A502KNZ2</accession>
<dbReference type="RefSeq" id="WP_140604772.1">
    <property type="nucleotide sequence ID" value="NZ_SAWY01000036.1"/>
</dbReference>
<keyword evidence="3" id="KW-1185">Reference proteome</keyword>
<comment type="caution">
    <text evidence="2">The sequence shown here is derived from an EMBL/GenBank/DDBJ whole genome shotgun (WGS) entry which is preliminary data.</text>
</comment>
<reference evidence="2 3" key="1">
    <citation type="submission" date="2019-01" db="EMBL/GenBank/DDBJ databases">
        <title>Litorilituus lipolytica sp. nov., isolated from intertidal sand of the Yellow Sea in China.</title>
        <authorList>
            <person name="Liu A."/>
        </authorList>
    </citation>
    <scope>NUCLEOTIDE SEQUENCE [LARGE SCALE GENOMIC DNA]</scope>
    <source>
        <strain evidence="2 3">RZ04</strain>
    </source>
</reference>
<protein>
    <recommendedName>
        <fullName evidence="4">Flagellar biosynthesis protein FlgE</fullName>
    </recommendedName>
</protein>
<evidence type="ECO:0000256" key="1">
    <source>
        <dbReference type="SAM" id="MobiDB-lite"/>
    </source>
</evidence>
<organism evidence="2 3">
    <name type="scientific">Litorilituus lipolyticus</name>
    <dbReference type="NCBI Taxonomy" id="2491017"/>
    <lineage>
        <taxon>Bacteria</taxon>
        <taxon>Pseudomonadati</taxon>
        <taxon>Pseudomonadota</taxon>
        <taxon>Gammaproteobacteria</taxon>
        <taxon>Alteromonadales</taxon>
        <taxon>Colwelliaceae</taxon>
        <taxon>Litorilituus</taxon>
    </lineage>
</organism>
<evidence type="ECO:0000313" key="2">
    <source>
        <dbReference type="EMBL" id="TPH13358.1"/>
    </source>
</evidence>